<dbReference type="GO" id="GO:0030572">
    <property type="term" value="F:phosphatidyltransferase activity"/>
    <property type="evidence" value="ECO:0007669"/>
    <property type="project" value="UniProtKB-ARBA"/>
</dbReference>
<dbReference type="PROSITE" id="PS50035">
    <property type="entry name" value="PLD"/>
    <property type="match status" value="1"/>
</dbReference>
<dbReference type="InterPro" id="IPR025202">
    <property type="entry name" value="PLD-like_dom"/>
</dbReference>
<dbReference type="RefSeq" id="WP_184576804.1">
    <property type="nucleotide sequence ID" value="NZ_JACHJT010000001.1"/>
</dbReference>
<dbReference type="CDD" id="cd09132">
    <property type="entry name" value="PLDc_unchar4"/>
    <property type="match status" value="1"/>
</dbReference>
<dbReference type="Pfam" id="PF13091">
    <property type="entry name" value="PLDc_2"/>
    <property type="match status" value="1"/>
</dbReference>
<evidence type="ECO:0000313" key="3">
    <source>
        <dbReference type="EMBL" id="MBB4931107.1"/>
    </source>
</evidence>
<organism evidence="3 4">
    <name type="scientific">Lipingzhangella halophila</name>
    <dbReference type="NCBI Taxonomy" id="1783352"/>
    <lineage>
        <taxon>Bacteria</taxon>
        <taxon>Bacillati</taxon>
        <taxon>Actinomycetota</taxon>
        <taxon>Actinomycetes</taxon>
        <taxon>Streptosporangiales</taxon>
        <taxon>Nocardiopsidaceae</taxon>
        <taxon>Lipingzhangella</taxon>
    </lineage>
</organism>
<proteinExistence type="predicted"/>
<dbReference type="PANTHER" id="PTHR21248">
    <property type="entry name" value="CARDIOLIPIN SYNTHASE"/>
    <property type="match status" value="1"/>
</dbReference>
<accession>A0A7W7W1L6</accession>
<feature type="compositionally biased region" description="Low complexity" evidence="1">
    <location>
        <begin position="80"/>
        <end position="90"/>
    </location>
</feature>
<dbReference type="InterPro" id="IPR047955">
    <property type="entry name" value="DrmC-like"/>
</dbReference>
<feature type="region of interest" description="Disordered" evidence="1">
    <location>
        <begin position="1"/>
        <end position="101"/>
    </location>
</feature>
<dbReference type="NCBIfam" id="NF038319">
    <property type="entry name" value="DISARM_DrmC_I"/>
    <property type="match status" value="1"/>
</dbReference>
<evidence type="ECO:0000256" key="1">
    <source>
        <dbReference type="SAM" id="MobiDB-lite"/>
    </source>
</evidence>
<dbReference type="InterPro" id="IPR001736">
    <property type="entry name" value="PLipase_D/transphosphatidylase"/>
</dbReference>
<feature type="compositionally biased region" description="Gly residues" evidence="1">
    <location>
        <begin position="28"/>
        <end position="38"/>
    </location>
</feature>
<dbReference type="Gene3D" id="3.30.870.10">
    <property type="entry name" value="Endonuclease Chain A"/>
    <property type="match status" value="1"/>
</dbReference>
<dbReference type="PANTHER" id="PTHR21248:SF22">
    <property type="entry name" value="PHOSPHOLIPASE D"/>
    <property type="match status" value="1"/>
</dbReference>
<gene>
    <name evidence="3" type="ORF">F4561_001927</name>
</gene>
<sequence length="345" mass="34315">MAVEERSPEPNAASGAGTGPAEPAAGPGTRGEGAGKASGGPDRPGEDAGGTSGRQPGDVGAWPATGSGPLGEQEAGGSGSRPAAAGVPSPQGGSGFEEAAERAAPALGGAALRELAARIGTGWPDQAILAAVRDEEAVAAVLAARRSAGVGDDEAAAFLRGLAAGYARGSGAVRVETVWSGPASHAVPVRATSQALLEVIDDAARELVLMTYSARPHDRIREALAAAAARGVRVDVVVETLQGAGGAISGAEPAAAFAGLGGVELWHWPVGQRAREKGKAHAKLAAADRRVLLVSSANLTQSGVADNIEAGLLVRGGEAPRRIAEHVAELRTRGVLVPLYGGGRR</sequence>
<evidence type="ECO:0000313" key="4">
    <source>
        <dbReference type="Proteomes" id="UP000523007"/>
    </source>
</evidence>
<feature type="domain" description="PLD phosphodiesterase" evidence="2">
    <location>
        <begin position="276"/>
        <end position="303"/>
    </location>
</feature>
<dbReference type="AlphaFoldDB" id="A0A7W7W1L6"/>
<protein>
    <recommendedName>
        <fullName evidence="2">PLD phosphodiesterase domain-containing protein</fullName>
    </recommendedName>
</protein>
<evidence type="ECO:0000259" key="2">
    <source>
        <dbReference type="PROSITE" id="PS50035"/>
    </source>
</evidence>
<comment type="caution">
    <text evidence="3">The sequence shown here is derived from an EMBL/GenBank/DDBJ whole genome shotgun (WGS) entry which is preliminary data.</text>
</comment>
<dbReference type="SUPFAM" id="SSF56024">
    <property type="entry name" value="Phospholipase D/nuclease"/>
    <property type="match status" value="1"/>
</dbReference>
<feature type="compositionally biased region" description="Low complexity" evidence="1">
    <location>
        <begin position="12"/>
        <end position="27"/>
    </location>
</feature>
<name>A0A7W7W1L6_9ACTN</name>
<dbReference type="Proteomes" id="UP000523007">
    <property type="component" value="Unassembled WGS sequence"/>
</dbReference>
<dbReference type="EMBL" id="JACHJT010000001">
    <property type="protein sequence ID" value="MBB4931107.1"/>
    <property type="molecule type" value="Genomic_DNA"/>
</dbReference>
<dbReference type="GO" id="GO:0032049">
    <property type="term" value="P:cardiolipin biosynthetic process"/>
    <property type="evidence" value="ECO:0007669"/>
    <property type="project" value="UniProtKB-ARBA"/>
</dbReference>
<keyword evidence="4" id="KW-1185">Reference proteome</keyword>
<reference evidence="3 4" key="1">
    <citation type="submission" date="2020-08" db="EMBL/GenBank/DDBJ databases">
        <title>Sequencing the genomes of 1000 actinobacteria strains.</title>
        <authorList>
            <person name="Klenk H.-P."/>
        </authorList>
    </citation>
    <scope>NUCLEOTIDE SEQUENCE [LARGE SCALE GENOMIC DNA]</scope>
    <source>
        <strain evidence="3 4">DSM 102030</strain>
    </source>
</reference>